<keyword evidence="1" id="KW-0175">Coiled coil</keyword>
<evidence type="ECO:0000256" key="1">
    <source>
        <dbReference type="SAM" id="Coils"/>
    </source>
</evidence>
<evidence type="ECO:0000313" key="4">
    <source>
        <dbReference type="Proteomes" id="UP001139158"/>
    </source>
</evidence>
<sequence>MLLPDGEYGDDQDLPWNAPVRRPALHDEDEDGTGWLGAERRMLIACQRLMGSLIAFEYEAARYRDEPLACLDFDDAMKSLSRMSARLEREMSQWRTAMSLIENDTQIAPRSEHGRPWRPYLSPHWLLYFAEIAKPGDQAYLPQLLNRLAEEDRRNRAHHDEMASVCGRPTKTGEPCQQIPVFWPGRGRVAACNRHLSAGEKVELGKAWSMVEEAHSCPACRVPAGVPCDETVKLQVLPDGEFPRVRTFAGRMMHNVRLKRGAPAES</sequence>
<feature type="region of interest" description="Disordered" evidence="2">
    <location>
        <begin position="1"/>
        <end position="31"/>
    </location>
</feature>
<dbReference type="Proteomes" id="UP001139158">
    <property type="component" value="Unassembled WGS sequence"/>
</dbReference>
<comment type="caution">
    <text evidence="3">The sequence shown here is derived from an EMBL/GenBank/DDBJ whole genome shotgun (WGS) entry which is preliminary data.</text>
</comment>
<organism evidence="3 4">
    <name type="scientific">Arthrobacter caoxuetaonis</name>
    <dbReference type="NCBI Taxonomy" id="2886935"/>
    <lineage>
        <taxon>Bacteria</taxon>
        <taxon>Bacillati</taxon>
        <taxon>Actinomycetota</taxon>
        <taxon>Actinomycetes</taxon>
        <taxon>Micrococcales</taxon>
        <taxon>Micrococcaceae</taxon>
        <taxon>Arthrobacter</taxon>
    </lineage>
</organism>
<name>A0A9X1MHF3_9MICC</name>
<dbReference type="EMBL" id="JAJFZV010000018">
    <property type="protein sequence ID" value="MCC3299280.1"/>
    <property type="molecule type" value="Genomic_DNA"/>
</dbReference>
<gene>
    <name evidence="3" type="ORF">LJ757_15930</name>
</gene>
<evidence type="ECO:0000313" key="3">
    <source>
        <dbReference type="EMBL" id="MCC3299280.1"/>
    </source>
</evidence>
<evidence type="ECO:0000256" key="2">
    <source>
        <dbReference type="SAM" id="MobiDB-lite"/>
    </source>
</evidence>
<protein>
    <submittedName>
        <fullName evidence="3">Uncharacterized protein</fullName>
    </submittedName>
</protein>
<keyword evidence="4" id="KW-1185">Reference proteome</keyword>
<reference evidence="3" key="1">
    <citation type="submission" date="2021-10" db="EMBL/GenBank/DDBJ databases">
        <title>Novel species in genus Arthrobacter.</title>
        <authorList>
            <person name="Liu Y."/>
        </authorList>
    </citation>
    <scope>NUCLEOTIDE SEQUENCE</scope>
    <source>
        <strain evidence="3">Zg-Y453</strain>
    </source>
</reference>
<proteinExistence type="predicted"/>
<feature type="coiled-coil region" evidence="1">
    <location>
        <begin position="77"/>
        <end position="104"/>
    </location>
</feature>
<dbReference type="AlphaFoldDB" id="A0A9X1MHF3"/>
<dbReference type="RefSeq" id="WP_227897268.1">
    <property type="nucleotide sequence ID" value="NZ_CP099467.1"/>
</dbReference>
<accession>A0A9X1MHF3</accession>